<keyword evidence="1" id="KW-0175">Coiled coil</keyword>
<feature type="coiled-coil region" evidence="1">
    <location>
        <begin position="121"/>
        <end position="253"/>
    </location>
</feature>
<dbReference type="SMART" id="SM00271">
    <property type="entry name" value="DnaJ"/>
    <property type="match status" value="1"/>
</dbReference>
<dbReference type="Gene3D" id="1.10.287.110">
    <property type="entry name" value="DnaJ domain"/>
    <property type="match status" value="1"/>
</dbReference>
<protein>
    <submittedName>
        <fullName evidence="5">41289_t:CDS:1</fullName>
    </submittedName>
</protein>
<evidence type="ECO:0000313" key="6">
    <source>
        <dbReference type="Proteomes" id="UP000789901"/>
    </source>
</evidence>
<dbReference type="Proteomes" id="UP000789901">
    <property type="component" value="Unassembled WGS sequence"/>
</dbReference>
<name>A0ABN7UFP8_GIGMA</name>
<dbReference type="EMBL" id="CAJVQB010002617">
    <property type="protein sequence ID" value="CAG8581275.1"/>
    <property type="molecule type" value="Genomic_DNA"/>
</dbReference>
<gene>
    <name evidence="5" type="ORF">GMARGA_LOCUS5956</name>
</gene>
<dbReference type="SUPFAM" id="SSF46565">
    <property type="entry name" value="Chaperone J-domain"/>
    <property type="match status" value="1"/>
</dbReference>
<evidence type="ECO:0000259" key="4">
    <source>
        <dbReference type="PROSITE" id="PS50076"/>
    </source>
</evidence>
<evidence type="ECO:0000256" key="3">
    <source>
        <dbReference type="SAM" id="Phobius"/>
    </source>
</evidence>
<evidence type="ECO:0000313" key="5">
    <source>
        <dbReference type="EMBL" id="CAG8581275.1"/>
    </source>
</evidence>
<keyword evidence="3" id="KW-0472">Membrane</keyword>
<dbReference type="PANTHER" id="PTHR24074">
    <property type="entry name" value="CO-CHAPERONE PROTEIN DJLA"/>
    <property type="match status" value="1"/>
</dbReference>
<evidence type="ECO:0000256" key="2">
    <source>
        <dbReference type="SAM" id="MobiDB-lite"/>
    </source>
</evidence>
<organism evidence="5 6">
    <name type="scientific">Gigaspora margarita</name>
    <dbReference type="NCBI Taxonomy" id="4874"/>
    <lineage>
        <taxon>Eukaryota</taxon>
        <taxon>Fungi</taxon>
        <taxon>Fungi incertae sedis</taxon>
        <taxon>Mucoromycota</taxon>
        <taxon>Glomeromycotina</taxon>
        <taxon>Glomeromycetes</taxon>
        <taxon>Diversisporales</taxon>
        <taxon>Gigasporaceae</taxon>
        <taxon>Gigaspora</taxon>
    </lineage>
</organism>
<sequence length="746" mass="88958">MTCEHINRVMNKIGDLASNLNNKNSFFYQELGPYEKSEDISSSDSMRESLKNFLKQYKDAESFTIKVIRSDALGSYILEMLRILEECDCYNEAVRKTTDKATSIYQKEYDKLSRNSDVDDYNELLRKHRVLEEKCKNLADKLEEYEEYKDKFEDVRDGRERERIDNTREITALQRDKTNLQGQLTRTQQRLTASENKLARIEDRFETKNREVLELRGKLERLSINVNNLEKSREELLNEKVNLKKEKLEVFANNLGINPDEIDNLLRYYERLIQARKNYNQVNIETHEGNINRVKGIIRQGGVSVENTNKCCRKCEKVAKLRIELNEIRQQQYEARQEEFYKILEINENATQEELKKAYRKLKEREQANKKMQEINRAYEVLGNEELRKRYDLGETEFTFETSEFSYSYEEELKNISDELKRLREEQKILARKDVINMVDLEMLITEIFPRQLDKKVWKIEIGDDDINEYGIDTRINNPYFDKTKIRAIKVIEEAMKEKGLKAENLGEYSNYKEQINNLDRQWKIHNLRDKIEDYIRQQDKQDKQDKQEIEIEKLKKIIDNLKSQNNQTELAREVNNLKQLVQQLEKEVQELRDEIKELKKENDNNPEFSSYLTRKESELQSKQSKLDQLRGVIETNNESKPRQSKSDSDDLSIGLVAGIGIFVVLGLLAVLILIDEYNRLVEKYNEEMMKGEEIRYYGGQTQEQERIKRELDRKMEEKQRELQECQRKLQEQDQELNALIEEIRR</sequence>
<keyword evidence="3" id="KW-0812">Transmembrane</keyword>
<dbReference type="PROSITE" id="PS50076">
    <property type="entry name" value="DNAJ_2"/>
    <property type="match status" value="1"/>
</dbReference>
<comment type="caution">
    <text evidence="5">The sequence shown here is derived from an EMBL/GenBank/DDBJ whole genome shotgun (WGS) entry which is preliminary data.</text>
</comment>
<feature type="domain" description="J" evidence="4">
    <location>
        <begin position="339"/>
        <end position="395"/>
    </location>
</feature>
<reference evidence="5 6" key="1">
    <citation type="submission" date="2021-06" db="EMBL/GenBank/DDBJ databases">
        <authorList>
            <person name="Kallberg Y."/>
            <person name="Tangrot J."/>
            <person name="Rosling A."/>
        </authorList>
    </citation>
    <scope>NUCLEOTIDE SEQUENCE [LARGE SCALE GENOMIC DNA]</scope>
    <source>
        <strain evidence="5 6">120-4 pot B 10/14</strain>
    </source>
</reference>
<evidence type="ECO:0000256" key="1">
    <source>
        <dbReference type="SAM" id="Coils"/>
    </source>
</evidence>
<feature type="transmembrane region" description="Helical" evidence="3">
    <location>
        <begin position="652"/>
        <end position="675"/>
    </location>
</feature>
<dbReference type="InterPro" id="IPR050817">
    <property type="entry name" value="DjlA_DnaK_co-chaperone"/>
</dbReference>
<feature type="coiled-coil region" evidence="1">
    <location>
        <begin position="675"/>
        <end position="743"/>
    </location>
</feature>
<keyword evidence="3" id="KW-1133">Transmembrane helix</keyword>
<proteinExistence type="predicted"/>
<feature type="compositionally biased region" description="Basic and acidic residues" evidence="2">
    <location>
        <begin position="638"/>
        <end position="649"/>
    </location>
</feature>
<accession>A0ABN7UFP8</accession>
<keyword evidence="6" id="KW-1185">Reference proteome</keyword>
<feature type="coiled-coil region" evidence="1">
    <location>
        <begin position="318"/>
        <end position="433"/>
    </location>
</feature>
<feature type="compositionally biased region" description="Basic and acidic residues" evidence="2">
    <location>
        <begin position="614"/>
        <end position="629"/>
    </location>
</feature>
<dbReference type="PRINTS" id="PR00625">
    <property type="entry name" value="JDOMAIN"/>
</dbReference>
<dbReference type="CDD" id="cd06257">
    <property type="entry name" value="DnaJ"/>
    <property type="match status" value="1"/>
</dbReference>
<feature type="region of interest" description="Disordered" evidence="2">
    <location>
        <begin position="598"/>
        <end position="650"/>
    </location>
</feature>
<dbReference type="InterPro" id="IPR001623">
    <property type="entry name" value="DnaJ_domain"/>
</dbReference>
<dbReference type="Pfam" id="PF00226">
    <property type="entry name" value="DnaJ"/>
    <property type="match status" value="1"/>
</dbReference>
<dbReference type="InterPro" id="IPR036869">
    <property type="entry name" value="J_dom_sf"/>
</dbReference>